<dbReference type="PANTHER" id="PTHR32089:SF112">
    <property type="entry name" value="LYSOZYME-LIKE PROTEIN-RELATED"/>
    <property type="match status" value="1"/>
</dbReference>
<keyword evidence="7" id="KW-1133">Transmembrane helix</keyword>
<dbReference type="Pfam" id="PF07238">
    <property type="entry name" value="PilZ"/>
    <property type="match status" value="1"/>
</dbReference>
<dbReference type="SMART" id="SM00304">
    <property type="entry name" value="HAMP"/>
    <property type="match status" value="2"/>
</dbReference>
<keyword evidence="3 5" id="KW-0807">Transducer</keyword>
<keyword evidence="7" id="KW-0472">Membrane</keyword>
<evidence type="ECO:0000256" key="5">
    <source>
        <dbReference type="PROSITE-ProRule" id="PRU00284"/>
    </source>
</evidence>
<evidence type="ECO:0000256" key="4">
    <source>
        <dbReference type="ARBA" id="ARBA00029447"/>
    </source>
</evidence>
<dbReference type="InterPro" id="IPR004090">
    <property type="entry name" value="Chemotax_Me-accpt_rcpt"/>
</dbReference>
<dbReference type="SMART" id="SM00283">
    <property type="entry name" value="MA"/>
    <property type="match status" value="1"/>
</dbReference>
<feature type="domain" description="HAMP" evidence="10">
    <location>
        <begin position="168"/>
        <end position="221"/>
    </location>
</feature>
<dbReference type="GO" id="GO:0035438">
    <property type="term" value="F:cyclic-di-GMP binding"/>
    <property type="evidence" value="ECO:0007669"/>
    <property type="project" value="InterPro"/>
</dbReference>
<evidence type="ECO:0000256" key="1">
    <source>
        <dbReference type="ARBA" id="ARBA00004429"/>
    </source>
</evidence>
<dbReference type="InterPro" id="IPR004089">
    <property type="entry name" value="MCPsignal_dom"/>
</dbReference>
<dbReference type="PANTHER" id="PTHR32089">
    <property type="entry name" value="METHYL-ACCEPTING CHEMOTAXIS PROTEIN MCPB"/>
    <property type="match status" value="1"/>
</dbReference>
<proteinExistence type="inferred from homology"/>
<evidence type="ECO:0000256" key="2">
    <source>
        <dbReference type="ARBA" id="ARBA00022519"/>
    </source>
</evidence>
<feature type="coiled-coil region" evidence="6">
    <location>
        <begin position="212"/>
        <end position="239"/>
    </location>
</feature>
<dbReference type="GO" id="GO:0006935">
    <property type="term" value="P:chemotaxis"/>
    <property type="evidence" value="ECO:0007669"/>
    <property type="project" value="InterPro"/>
</dbReference>
<feature type="domain" description="T-SNARE coiled-coil homology" evidence="9">
    <location>
        <begin position="414"/>
        <end position="476"/>
    </location>
</feature>
<dbReference type="Pfam" id="PF00015">
    <property type="entry name" value="MCPsignal"/>
    <property type="match status" value="1"/>
</dbReference>
<comment type="similarity">
    <text evidence="4">Belongs to the methyl-accepting chemotaxis (MCP) protein family.</text>
</comment>
<keyword evidence="12" id="KW-1185">Reference proteome</keyword>
<sequence>MIADMRYDVAQVQQWLTDISATRGLDGLNDGPEKAAEYATAFGKQAAEADAIARSLGLTDMVKAIDATRSAFPPFYELGQRMARAYVEGGPATGNAMMGQFDAVAESMDKEMERLLSVMEQVREQRLNGLDAAVSDIEVSSTTLERLLIATAAVTLLLIASSIVFLRLAVIGPIDRMRLTMNSMAAGNLRVEVGFEGRGDEIGQMADAVRVFREAGLENERLRAEQERAREAGEEERRQALAAMADTVERETRAAVERVARHAEQMTGNAETMAASAGTVSDNSQNVAAAASQALANAQTVAAAANELSSSIREIGRQVSASVSVTGQAVEKAGSASTIIGHLSEAVERIGAVARLIGDIASQTNLLALNATIEAARAGEAGKGFAVVAQEVKSLANQTARSTEEIAGLITDVQSVTRQAVDRVGEVASTIHQVSDISASIAAAVEEQDAATQEIARTVNETSHAAQEVSSRIALVSEEANQAGGRAGGMRAAAGEVAQSIDELQSILVRVVRTATSDVDRRRKPRFHVDLPCTIDGAGTGTESEARIVNLSTGGAMIRNAPAMSAGAPGTLRAPGLSRPVPFTVKSCEHGQLHVRFTLPEADQPALDRDLAILTRGMRPDRSAA</sequence>
<organism evidence="11 12">
    <name type="scientific">Roseomonas genomospecies 6</name>
    <dbReference type="NCBI Taxonomy" id="214106"/>
    <lineage>
        <taxon>Bacteria</taxon>
        <taxon>Pseudomonadati</taxon>
        <taxon>Pseudomonadota</taxon>
        <taxon>Alphaproteobacteria</taxon>
        <taxon>Acetobacterales</taxon>
        <taxon>Roseomonadaceae</taxon>
        <taxon>Roseomonas</taxon>
    </lineage>
</organism>
<evidence type="ECO:0000256" key="3">
    <source>
        <dbReference type="ARBA" id="ARBA00023224"/>
    </source>
</evidence>
<comment type="subcellular location">
    <subcellularLocation>
        <location evidence="1">Cell inner membrane</location>
        <topology evidence="1">Multi-pass membrane protein</topology>
    </subcellularLocation>
</comment>
<evidence type="ECO:0000256" key="6">
    <source>
        <dbReference type="SAM" id="Coils"/>
    </source>
</evidence>
<keyword evidence="7" id="KW-0812">Transmembrane</keyword>
<dbReference type="PROSITE" id="PS50111">
    <property type="entry name" value="CHEMOTAXIS_TRANSDUC_2"/>
    <property type="match status" value="1"/>
</dbReference>
<dbReference type="Proteomes" id="UP000480854">
    <property type="component" value="Unassembled WGS sequence"/>
</dbReference>
<dbReference type="Pfam" id="PF00672">
    <property type="entry name" value="HAMP"/>
    <property type="match status" value="1"/>
</dbReference>
<evidence type="ECO:0000256" key="7">
    <source>
        <dbReference type="SAM" id="Phobius"/>
    </source>
</evidence>
<dbReference type="SUPFAM" id="SSF141371">
    <property type="entry name" value="PilZ domain-like"/>
    <property type="match status" value="1"/>
</dbReference>
<accession>A0A9W7TZH4</accession>
<evidence type="ECO:0000259" key="9">
    <source>
        <dbReference type="PROSITE" id="PS50192"/>
    </source>
</evidence>
<dbReference type="PRINTS" id="PR00260">
    <property type="entry name" value="CHEMTRNSDUCR"/>
</dbReference>
<dbReference type="InterPro" id="IPR003660">
    <property type="entry name" value="HAMP_dom"/>
</dbReference>
<gene>
    <name evidence="11" type="ORF">DS843_10925</name>
</gene>
<dbReference type="OrthoDB" id="7295762at2"/>
<dbReference type="Gene3D" id="2.40.10.220">
    <property type="entry name" value="predicted glycosyltransferase like domains"/>
    <property type="match status" value="1"/>
</dbReference>
<dbReference type="PROSITE" id="PS50192">
    <property type="entry name" value="T_SNARE"/>
    <property type="match status" value="1"/>
</dbReference>
<dbReference type="Gene3D" id="1.10.8.500">
    <property type="entry name" value="HAMP domain in histidine kinase"/>
    <property type="match status" value="1"/>
</dbReference>
<dbReference type="InterPro" id="IPR000727">
    <property type="entry name" value="T_SNARE_dom"/>
</dbReference>
<feature type="transmembrane region" description="Helical" evidence="7">
    <location>
        <begin position="147"/>
        <end position="170"/>
    </location>
</feature>
<evidence type="ECO:0000259" key="10">
    <source>
        <dbReference type="PROSITE" id="PS50885"/>
    </source>
</evidence>
<dbReference type="AlphaFoldDB" id="A0A9W7TZH4"/>
<dbReference type="GO" id="GO:0005886">
    <property type="term" value="C:plasma membrane"/>
    <property type="evidence" value="ECO:0007669"/>
    <property type="project" value="UniProtKB-SubCell"/>
</dbReference>
<dbReference type="GO" id="GO:0004888">
    <property type="term" value="F:transmembrane signaling receptor activity"/>
    <property type="evidence" value="ECO:0007669"/>
    <property type="project" value="InterPro"/>
</dbReference>
<evidence type="ECO:0000313" key="11">
    <source>
        <dbReference type="EMBL" id="KAA0681128.1"/>
    </source>
</evidence>
<dbReference type="InterPro" id="IPR009875">
    <property type="entry name" value="PilZ_domain"/>
</dbReference>
<keyword evidence="6" id="KW-0175">Coiled coil</keyword>
<evidence type="ECO:0000259" key="8">
    <source>
        <dbReference type="PROSITE" id="PS50111"/>
    </source>
</evidence>
<protein>
    <submittedName>
        <fullName evidence="11">Methyl-accepting chemotaxis protein</fullName>
    </submittedName>
</protein>
<dbReference type="PROSITE" id="PS50885">
    <property type="entry name" value="HAMP"/>
    <property type="match status" value="1"/>
</dbReference>
<keyword evidence="2" id="KW-0997">Cell inner membrane</keyword>
<name>A0A9W7TZH4_9PROT</name>
<reference evidence="11 12" key="1">
    <citation type="submission" date="2018-07" db="EMBL/GenBank/DDBJ databases">
        <title>Genome sequence of Azospirillum sp. ATCC 49961.</title>
        <authorList>
            <person name="Sant'Anna F.H."/>
            <person name="Baldani J.I."/>
            <person name="Zilli J.E."/>
            <person name="Reis V.M."/>
            <person name="Hartmann A."/>
            <person name="Cruz L."/>
            <person name="de Souza E.M."/>
            <person name="de Oliveira Pedrosa F."/>
            <person name="Passaglia L.M.P."/>
        </authorList>
    </citation>
    <scope>NUCLEOTIDE SEQUENCE [LARGE SCALE GENOMIC DNA]</scope>
    <source>
        <strain evidence="11 12">ATCC 49961</strain>
    </source>
</reference>
<dbReference type="GO" id="GO:0007165">
    <property type="term" value="P:signal transduction"/>
    <property type="evidence" value="ECO:0007669"/>
    <property type="project" value="UniProtKB-KW"/>
</dbReference>
<evidence type="ECO:0000313" key="12">
    <source>
        <dbReference type="Proteomes" id="UP000480854"/>
    </source>
</evidence>
<dbReference type="EMBL" id="QOKW01000007">
    <property type="protein sequence ID" value="KAA0681128.1"/>
    <property type="molecule type" value="Genomic_DNA"/>
</dbReference>
<feature type="domain" description="Methyl-accepting transducer" evidence="8">
    <location>
        <begin position="248"/>
        <end position="484"/>
    </location>
</feature>
<comment type="caution">
    <text evidence="11">The sequence shown here is derived from an EMBL/GenBank/DDBJ whole genome shotgun (WGS) entry which is preliminary data.</text>
</comment>
<dbReference type="SUPFAM" id="SSF58104">
    <property type="entry name" value="Methyl-accepting chemotaxis protein (MCP) signaling domain"/>
    <property type="match status" value="1"/>
</dbReference>
<dbReference type="Gene3D" id="1.10.287.950">
    <property type="entry name" value="Methyl-accepting chemotaxis protein"/>
    <property type="match status" value="1"/>
</dbReference>
<dbReference type="CDD" id="cd06225">
    <property type="entry name" value="HAMP"/>
    <property type="match status" value="1"/>
</dbReference>
<keyword evidence="2" id="KW-1003">Cell membrane</keyword>